<dbReference type="InterPro" id="IPR005715">
    <property type="entry name" value="Glu_5kinase/COase_Synthase"/>
</dbReference>
<dbReference type="Pfam" id="PF01472">
    <property type="entry name" value="PUA"/>
    <property type="match status" value="1"/>
</dbReference>
<comment type="subcellular location">
    <subcellularLocation>
        <location evidence="1">Cytoplasm</location>
    </subcellularLocation>
</comment>
<dbReference type="OrthoDB" id="409889at2759"/>
<dbReference type="FunFam" id="2.30.130.10:FF:000008">
    <property type="entry name" value="Glutamate 5-kinase"/>
    <property type="match status" value="1"/>
</dbReference>
<dbReference type="InterPro" id="IPR001057">
    <property type="entry name" value="Glu/AcGlu_kinase"/>
</dbReference>
<dbReference type="InterPro" id="IPR041739">
    <property type="entry name" value="G5K_ProB"/>
</dbReference>
<dbReference type="GO" id="GO:0004349">
    <property type="term" value="F:glutamate 5-kinase activity"/>
    <property type="evidence" value="ECO:0007669"/>
    <property type="project" value="InterPro"/>
</dbReference>
<dbReference type="EMBL" id="CABVLU010000001">
    <property type="protein sequence ID" value="VVT46646.1"/>
    <property type="molecule type" value="Genomic_DNA"/>
</dbReference>
<dbReference type="InterPro" id="IPR036393">
    <property type="entry name" value="AceGlu_kinase-like_sf"/>
</dbReference>
<evidence type="ECO:0000256" key="9">
    <source>
        <dbReference type="ARBA" id="ARBA00061601"/>
    </source>
</evidence>
<evidence type="ECO:0000256" key="7">
    <source>
        <dbReference type="ARBA" id="ARBA00022777"/>
    </source>
</evidence>
<evidence type="ECO:0000256" key="8">
    <source>
        <dbReference type="ARBA" id="ARBA00022840"/>
    </source>
</evidence>
<dbReference type="InterPro" id="IPR015947">
    <property type="entry name" value="PUA-like_sf"/>
</dbReference>
<sequence>MGHSGESGFNDYSNHHKKKLYTIVIKLGTSSLCDEKTHEPKIANMALIVETVVKLRRDGHRVIIVSSGGIAVGLRQMKLPRRPKHLSAVQAIAAIGQARLIGQWDDMFRQLQQPIAQILLTRSDIADRTQYLNAANTMNELINMGVVPIVNENDTLSVHEIRFGDNDTLSAITAGMVNADFLFLMTDVDCLYTDNPRVNPDARPILVVDNIAKLRVDVSSPGSTVGTGGMTTKLIAAELATSAGVTTIICKSSVPGNLFSIVRYIQGHDSPRLGPIEDSVEALTLARQRSREGYETQGDLENSEKVQQEVLESLSKEDVPLFTRFLPKRHPIRDREFWILHGLTGHGKLYVDRGAYRAITRSNKAGLLPVGILKVEGNFHTSECVEVYAAKRKVSGDDADGSKVAEVDESEEPVLIGRALVNYSSVEIERIRGEQSSLIETLLGYADSEYVAYRDNMAFFKGKRAHEILSQTEISALERGIEN</sequence>
<keyword evidence="12" id="KW-1185">Reference proteome</keyword>
<dbReference type="RefSeq" id="XP_031851931.1">
    <property type="nucleotide sequence ID" value="XM_031996040.1"/>
</dbReference>
<dbReference type="Pfam" id="PF00696">
    <property type="entry name" value="AA_kinase"/>
    <property type="match status" value="1"/>
</dbReference>
<dbReference type="Gene3D" id="2.30.130.10">
    <property type="entry name" value="PUA domain"/>
    <property type="match status" value="1"/>
</dbReference>
<organism evidence="11 12">
    <name type="scientific">Magnusiomyces paraingens</name>
    <dbReference type="NCBI Taxonomy" id="2606893"/>
    <lineage>
        <taxon>Eukaryota</taxon>
        <taxon>Fungi</taxon>
        <taxon>Dikarya</taxon>
        <taxon>Ascomycota</taxon>
        <taxon>Saccharomycotina</taxon>
        <taxon>Dipodascomycetes</taxon>
        <taxon>Dipodascales</taxon>
        <taxon>Dipodascaceae</taxon>
        <taxon>Magnusiomyces</taxon>
    </lineage>
</organism>
<dbReference type="SUPFAM" id="SSF53633">
    <property type="entry name" value="Carbamate kinase-like"/>
    <property type="match status" value="1"/>
</dbReference>
<dbReference type="GO" id="GO:0005829">
    <property type="term" value="C:cytosol"/>
    <property type="evidence" value="ECO:0007669"/>
    <property type="project" value="TreeGrafter"/>
</dbReference>
<gene>
    <name evidence="11" type="ORF">SAPINGB_P001317</name>
</gene>
<keyword evidence="8" id="KW-0067">ATP-binding</keyword>
<dbReference type="InterPro" id="IPR036974">
    <property type="entry name" value="PUA_sf"/>
</dbReference>
<protein>
    <recommendedName>
        <fullName evidence="10">PUA domain-containing protein</fullName>
    </recommendedName>
</protein>
<dbReference type="CDD" id="cd21157">
    <property type="entry name" value="PUA_G5K"/>
    <property type="match status" value="1"/>
</dbReference>
<dbReference type="SMART" id="SM00359">
    <property type="entry name" value="PUA"/>
    <property type="match status" value="1"/>
</dbReference>
<dbReference type="SUPFAM" id="SSF88697">
    <property type="entry name" value="PUA domain-like"/>
    <property type="match status" value="1"/>
</dbReference>
<dbReference type="AlphaFoldDB" id="A0A5E8B5N5"/>
<dbReference type="NCBIfam" id="TIGR01027">
    <property type="entry name" value="proB"/>
    <property type="match status" value="1"/>
</dbReference>
<evidence type="ECO:0000256" key="1">
    <source>
        <dbReference type="ARBA" id="ARBA00004496"/>
    </source>
</evidence>
<dbReference type="GO" id="GO:0005524">
    <property type="term" value="F:ATP binding"/>
    <property type="evidence" value="ECO:0007669"/>
    <property type="project" value="UniProtKB-KW"/>
</dbReference>
<keyword evidence="4" id="KW-0641">Proline biosynthesis</keyword>
<dbReference type="CDD" id="cd04242">
    <property type="entry name" value="AAK_G5K_ProB"/>
    <property type="match status" value="1"/>
</dbReference>
<dbReference type="PROSITE" id="PS00902">
    <property type="entry name" value="GLUTAMATE_5_KINASE"/>
    <property type="match status" value="1"/>
</dbReference>
<accession>A0A5E8B5N5</accession>
<evidence type="ECO:0000259" key="10">
    <source>
        <dbReference type="SMART" id="SM00359"/>
    </source>
</evidence>
<dbReference type="InterPro" id="IPR011529">
    <property type="entry name" value="Glu_5kinase"/>
</dbReference>
<dbReference type="GO" id="GO:1901607">
    <property type="term" value="P:alpha-amino acid biosynthetic process"/>
    <property type="evidence" value="ECO:0007669"/>
    <property type="project" value="UniProtKB-ARBA"/>
</dbReference>
<dbReference type="PANTHER" id="PTHR43654:SF3">
    <property type="entry name" value="GLUTAMATE 5-KINASE"/>
    <property type="match status" value="1"/>
</dbReference>
<dbReference type="GO" id="GO:0003723">
    <property type="term" value="F:RNA binding"/>
    <property type="evidence" value="ECO:0007669"/>
    <property type="project" value="InterPro"/>
</dbReference>
<dbReference type="PIRSF" id="PIRSF000729">
    <property type="entry name" value="GK"/>
    <property type="match status" value="1"/>
</dbReference>
<dbReference type="InterPro" id="IPR002478">
    <property type="entry name" value="PUA"/>
</dbReference>
<evidence type="ECO:0000256" key="4">
    <source>
        <dbReference type="ARBA" id="ARBA00022650"/>
    </source>
</evidence>
<proteinExistence type="inferred from homology"/>
<evidence type="ECO:0000313" key="12">
    <source>
        <dbReference type="Proteomes" id="UP000398389"/>
    </source>
</evidence>
<dbReference type="Gene3D" id="3.40.1160.10">
    <property type="entry name" value="Acetylglutamate kinase-like"/>
    <property type="match status" value="2"/>
</dbReference>
<evidence type="ECO:0000256" key="6">
    <source>
        <dbReference type="ARBA" id="ARBA00022741"/>
    </source>
</evidence>
<keyword evidence="3" id="KW-0028">Amino-acid biosynthesis</keyword>
<dbReference type="HAMAP" id="MF_00456">
    <property type="entry name" value="ProB"/>
    <property type="match status" value="1"/>
</dbReference>
<name>A0A5E8B5N5_9ASCO</name>
<keyword evidence="2" id="KW-0963">Cytoplasm</keyword>
<feature type="domain" description="PUA" evidence="10">
    <location>
        <begin position="347"/>
        <end position="452"/>
    </location>
</feature>
<dbReference type="InterPro" id="IPR019797">
    <property type="entry name" value="Glutamate_5-kinase_CS"/>
</dbReference>
<dbReference type="FunFam" id="3.40.1160.10:FF:000020">
    <property type="entry name" value="Glutamate 5-kinase"/>
    <property type="match status" value="1"/>
</dbReference>
<evidence type="ECO:0000256" key="2">
    <source>
        <dbReference type="ARBA" id="ARBA00022490"/>
    </source>
</evidence>
<dbReference type="GeneID" id="43580140"/>
<keyword evidence="6" id="KW-0547">Nucleotide-binding</keyword>
<dbReference type="PROSITE" id="PS50890">
    <property type="entry name" value="PUA"/>
    <property type="match status" value="1"/>
</dbReference>
<keyword evidence="5" id="KW-0808">Transferase</keyword>
<reference evidence="11 12" key="1">
    <citation type="submission" date="2019-09" db="EMBL/GenBank/DDBJ databases">
        <authorList>
            <person name="Brejova B."/>
        </authorList>
    </citation>
    <scope>NUCLEOTIDE SEQUENCE [LARGE SCALE GENOMIC DNA]</scope>
</reference>
<dbReference type="InterPro" id="IPR001048">
    <property type="entry name" value="Asp/Glu/Uridylate_kinase"/>
</dbReference>
<comment type="similarity">
    <text evidence="9">Belongs to the glutamate 5-kinase family.</text>
</comment>
<keyword evidence="7" id="KW-0418">Kinase</keyword>
<evidence type="ECO:0000256" key="5">
    <source>
        <dbReference type="ARBA" id="ARBA00022679"/>
    </source>
</evidence>
<dbReference type="PANTHER" id="PTHR43654">
    <property type="entry name" value="GLUTAMATE 5-KINASE"/>
    <property type="match status" value="1"/>
</dbReference>
<evidence type="ECO:0000256" key="3">
    <source>
        <dbReference type="ARBA" id="ARBA00022605"/>
    </source>
</evidence>
<evidence type="ECO:0000313" key="11">
    <source>
        <dbReference type="EMBL" id="VVT46646.1"/>
    </source>
</evidence>
<dbReference type="Proteomes" id="UP000398389">
    <property type="component" value="Unassembled WGS sequence"/>
</dbReference>
<dbReference type="PRINTS" id="PR00474">
    <property type="entry name" value="GLU5KINASE"/>
</dbReference>